<keyword evidence="3" id="KW-0687">Ribonucleoprotein</keyword>
<evidence type="ECO:0000256" key="2">
    <source>
        <dbReference type="ARBA" id="ARBA00022980"/>
    </source>
</evidence>
<dbReference type="Pfam" id="PF01776">
    <property type="entry name" value="Ribosomal_L22e"/>
    <property type="match status" value="1"/>
</dbReference>
<evidence type="ECO:0000256" key="5">
    <source>
        <dbReference type="ARBA" id="ARBA00041214"/>
    </source>
</evidence>
<evidence type="ECO:0000313" key="6">
    <source>
        <dbReference type="EMBL" id="TNJ30420.1"/>
    </source>
</evidence>
<dbReference type="OrthoDB" id="10259820at2759"/>
<dbReference type="InterPro" id="IPR038526">
    <property type="entry name" value="Ribosomal_eL22_sf"/>
</dbReference>
<dbReference type="Proteomes" id="UP000315496">
    <property type="component" value="Chromosome 1"/>
</dbReference>
<dbReference type="Gene3D" id="3.30.1360.210">
    <property type="match status" value="1"/>
</dbReference>
<dbReference type="AlphaFoldDB" id="A0A4Z1SY31"/>
<keyword evidence="7" id="KW-1185">Reference proteome</keyword>
<dbReference type="GO" id="GO:0005840">
    <property type="term" value="C:ribosome"/>
    <property type="evidence" value="ECO:0007669"/>
    <property type="project" value="UniProtKB-KW"/>
</dbReference>
<reference evidence="6 7" key="1">
    <citation type="submission" date="2019-05" db="EMBL/GenBank/DDBJ databases">
        <title>The compact genome of Giardia muris reveals important steps in the evolution of intestinal protozoan parasites.</title>
        <authorList>
            <person name="Xu F."/>
            <person name="Jimenez-Gonzalez A."/>
            <person name="Einarsson E."/>
            <person name="Astvaldsson A."/>
            <person name="Peirasmaki D."/>
            <person name="Eckmann L."/>
            <person name="Andersson J.O."/>
            <person name="Svard S.G."/>
            <person name="Jerlstrom-Hultqvist J."/>
        </authorList>
    </citation>
    <scope>NUCLEOTIDE SEQUENCE [LARGE SCALE GENOMIC DNA]</scope>
    <source>
        <strain evidence="6 7">Roberts-Thomson</strain>
    </source>
</reference>
<protein>
    <recommendedName>
        <fullName evidence="4">Large ribosomal subunit protein eL22</fullName>
    </recommendedName>
    <alternativeName>
        <fullName evidence="5">60S ribosomal protein L22</fullName>
    </alternativeName>
</protein>
<sequence length="123" mass="14464">MRPRPRKAPKKDQRDIRYALDCSEGKDLEVRTSDLVDFFKKSFKIDERRGRLEGKVAIKADGDKLIIQTTGYEFSKSYVKYLAKRFLARDYRDIFRIVSVSEEEYKLEPYPVGDDEEEEDGAE</sequence>
<comment type="caution">
    <text evidence="6">The sequence shown here is derived from an EMBL/GenBank/DDBJ whole genome shotgun (WGS) entry which is preliminary data.</text>
</comment>
<keyword evidence="2 6" id="KW-0689">Ribosomal protein</keyword>
<dbReference type="GO" id="GO:1990904">
    <property type="term" value="C:ribonucleoprotein complex"/>
    <property type="evidence" value="ECO:0007669"/>
    <property type="project" value="UniProtKB-KW"/>
</dbReference>
<proteinExistence type="inferred from homology"/>
<gene>
    <name evidence="6" type="ORF">GMRT_14098</name>
</gene>
<evidence type="ECO:0000313" key="7">
    <source>
        <dbReference type="Proteomes" id="UP000315496"/>
    </source>
</evidence>
<evidence type="ECO:0000256" key="4">
    <source>
        <dbReference type="ARBA" id="ARBA00040613"/>
    </source>
</evidence>
<dbReference type="VEuPathDB" id="GiardiaDB:GMRT_14098"/>
<dbReference type="GO" id="GO:0003723">
    <property type="term" value="F:RNA binding"/>
    <property type="evidence" value="ECO:0007669"/>
    <property type="project" value="TreeGrafter"/>
</dbReference>
<dbReference type="GO" id="GO:0003735">
    <property type="term" value="F:structural constituent of ribosome"/>
    <property type="evidence" value="ECO:0007669"/>
    <property type="project" value="InterPro"/>
</dbReference>
<organism evidence="6 7">
    <name type="scientific">Giardia muris</name>
    <dbReference type="NCBI Taxonomy" id="5742"/>
    <lineage>
        <taxon>Eukaryota</taxon>
        <taxon>Metamonada</taxon>
        <taxon>Diplomonadida</taxon>
        <taxon>Hexamitidae</taxon>
        <taxon>Giardiinae</taxon>
        <taxon>Giardia</taxon>
    </lineage>
</organism>
<dbReference type="GO" id="GO:0002181">
    <property type="term" value="P:cytoplasmic translation"/>
    <property type="evidence" value="ECO:0007669"/>
    <property type="project" value="TreeGrafter"/>
</dbReference>
<dbReference type="PANTHER" id="PTHR10064:SF0">
    <property type="entry name" value="FI24544P1-RELATED"/>
    <property type="match status" value="1"/>
</dbReference>
<dbReference type="EMBL" id="VDLU01000001">
    <property type="protein sequence ID" value="TNJ30420.1"/>
    <property type="molecule type" value="Genomic_DNA"/>
</dbReference>
<comment type="similarity">
    <text evidence="1">Belongs to the eukaryotic ribosomal protein eL22 family.</text>
</comment>
<evidence type="ECO:0000256" key="1">
    <source>
        <dbReference type="ARBA" id="ARBA00007817"/>
    </source>
</evidence>
<dbReference type="PANTHER" id="PTHR10064">
    <property type="entry name" value="60S RIBOSOMAL PROTEIN L22"/>
    <property type="match status" value="1"/>
</dbReference>
<dbReference type="InterPro" id="IPR002671">
    <property type="entry name" value="Ribosomal_eL22"/>
</dbReference>
<accession>A0A4Z1SY31</accession>
<name>A0A4Z1SY31_GIAMU</name>
<evidence type="ECO:0000256" key="3">
    <source>
        <dbReference type="ARBA" id="ARBA00023274"/>
    </source>
</evidence>